<dbReference type="EMBL" id="JAXIOK010000004">
    <property type="protein sequence ID" value="KAK4773710.1"/>
    <property type="molecule type" value="Genomic_DNA"/>
</dbReference>
<accession>A0AAN7L2C8</accession>
<sequence>MDPGGRVLKIFRPVSRGNASKFSQCTGLGHQSDPWWSNVGKIGHGFFTCLFPEVSRKSLQSLKQIENPFHYLQSIDYSSSAHSDFGDTARSLR</sequence>
<proteinExistence type="predicted"/>
<evidence type="ECO:0000313" key="2">
    <source>
        <dbReference type="Proteomes" id="UP001345219"/>
    </source>
</evidence>
<gene>
    <name evidence="1" type="ORF">SAY87_028729</name>
</gene>
<comment type="caution">
    <text evidence="1">The sequence shown here is derived from an EMBL/GenBank/DDBJ whole genome shotgun (WGS) entry which is preliminary data.</text>
</comment>
<protein>
    <submittedName>
        <fullName evidence="1">Uncharacterized protein</fullName>
    </submittedName>
</protein>
<name>A0AAN7L2C8_9MYRT</name>
<keyword evidence="2" id="KW-1185">Reference proteome</keyword>
<organism evidence="1 2">
    <name type="scientific">Trapa incisa</name>
    <dbReference type="NCBI Taxonomy" id="236973"/>
    <lineage>
        <taxon>Eukaryota</taxon>
        <taxon>Viridiplantae</taxon>
        <taxon>Streptophyta</taxon>
        <taxon>Embryophyta</taxon>
        <taxon>Tracheophyta</taxon>
        <taxon>Spermatophyta</taxon>
        <taxon>Magnoliopsida</taxon>
        <taxon>eudicotyledons</taxon>
        <taxon>Gunneridae</taxon>
        <taxon>Pentapetalae</taxon>
        <taxon>rosids</taxon>
        <taxon>malvids</taxon>
        <taxon>Myrtales</taxon>
        <taxon>Lythraceae</taxon>
        <taxon>Trapa</taxon>
    </lineage>
</organism>
<evidence type="ECO:0000313" key="1">
    <source>
        <dbReference type="EMBL" id="KAK4773710.1"/>
    </source>
</evidence>
<dbReference type="AlphaFoldDB" id="A0AAN7L2C8"/>
<reference evidence="1 2" key="1">
    <citation type="journal article" date="2023" name="Hortic Res">
        <title>Pangenome of water caltrop reveals structural variations and asymmetric subgenome divergence after allopolyploidization.</title>
        <authorList>
            <person name="Zhang X."/>
            <person name="Chen Y."/>
            <person name="Wang L."/>
            <person name="Yuan Y."/>
            <person name="Fang M."/>
            <person name="Shi L."/>
            <person name="Lu R."/>
            <person name="Comes H.P."/>
            <person name="Ma Y."/>
            <person name="Chen Y."/>
            <person name="Huang G."/>
            <person name="Zhou Y."/>
            <person name="Zheng Z."/>
            <person name="Qiu Y."/>
        </authorList>
    </citation>
    <scope>NUCLEOTIDE SEQUENCE [LARGE SCALE GENOMIC DNA]</scope>
    <source>
        <tissue evidence="1">Roots</tissue>
    </source>
</reference>
<dbReference type="Proteomes" id="UP001345219">
    <property type="component" value="Chromosome 22"/>
</dbReference>